<feature type="disulfide bond" evidence="1">
    <location>
        <begin position="134"/>
        <end position="143"/>
    </location>
</feature>
<dbReference type="PROSITE" id="PS50026">
    <property type="entry name" value="EGF_3"/>
    <property type="match status" value="1"/>
</dbReference>
<feature type="compositionally biased region" description="Pro residues" evidence="2">
    <location>
        <begin position="81"/>
        <end position="94"/>
    </location>
</feature>
<feature type="compositionally biased region" description="Low complexity" evidence="2">
    <location>
        <begin position="51"/>
        <end position="73"/>
    </location>
</feature>
<reference evidence="4 5" key="1">
    <citation type="submission" date="2024-05" db="EMBL/GenBank/DDBJ databases">
        <title>Genome sequencing and assembly of Indian major carp, Cirrhinus mrigala (Hamilton, 1822).</title>
        <authorList>
            <person name="Mohindra V."/>
            <person name="Chowdhury L.M."/>
            <person name="Lal K."/>
            <person name="Jena J.K."/>
        </authorList>
    </citation>
    <scope>NUCLEOTIDE SEQUENCE [LARGE SCALE GENOMIC DNA]</scope>
    <source>
        <strain evidence="4">CM1030</strain>
        <tissue evidence="4">Blood</tissue>
    </source>
</reference>
<keyword evidence="5" id="KW-1185">Reference proteome</keyword>
<evidence type="ECO:0000313" key="4">
    <source>
        <dbReference type="EMBL" id="KAL0194123.1"/>
    </source>
</evidence>
<evidence type="ECO:0000256" key="1">
    <source>
        <dbReference type="PROSITE-ProRule" id="PRU00076"/>
    </source>
</evidence>
<feature type="non-terminal residue" evidence="4">
    <location>
        <position position="1"/>
    </location>
</feature>
<comment type="caution">
    <text evidence="1">Lacks conserved residue(s) required for the propagation of feature annotation.</text>
</comment>
<dbReference type="InterPro" id="IPR056943">
    <property type="entry name" value="EGF_Pikachurin"/>
</dbReference>
<dbReference type="AlphaFoldDB" id="A0ABD0R6F4"/>
<evidence type="ECO:0000259" key="3">
    <source>
        <dbReference type="PROSITE" id="PS50026"/>
    </source>
</evidence>
<dbReference type="InterPro" id="IPR000742">
    <property type="entry name" value="EGF"/>
</dbReference>
<name>A0ABD0R6F4_CIRMR</name>
<dbReference type="EMBL" id="JAMKFB020000005">
    <property type="protein sequence ID" value="KAL0194123.1"/>
    <property type="molecule type" value="Genomic_DNA"/>
</dbReference>
<evidence type="ECO:0000256" key="2">
    <source>
        <dbReference type="SAM" id="MobiDB-lite"/>
    </source>
</evidence>
<proteinExistence type="predicted"/>
<feature type="non-terminal residue" evidence="4">
    <location>
        <position position="145"/>
    </location>
</feature>
<feature type="region of interest" description="Disordered" evidence="2">
    <location>
        <begin position="51"/>
        <end position="100"/>
    </location>
</feature>
<keyword evidence="1" id="KW-1015">Disulfide bond</keyword>
<protein>
    <recommendedName>
        <fullName evidence="3">EGF-like domain-containing protein</fullName>
    </recommendedName>
</protein>
<dbReference type="Proteomes" id="UP001529510">
    <property type="component" value="Unassembled WGS sequence"/>
</dbReference>
<dbReference type="PROSITE" id="PS00022">
    <property type="entry name" value="EGF_1"/>
    <property type="match status" value="1"/>
</dbReference>
<evidence type="ECO:0000313" key="5">
    <source>
        <dbReference type="Proteomes" id="UP001529510"/>
    </source>
</evidence>
<dbReference type="Pfam" id="PF25016">
    <property type="entry name" value="EGF_Pikachurin"/>
    <property type="match status" value="1"/>
</dbReference>
<feature type="domain" description="EGF-like" evidence="3">
    <location>
        <begin position="106"/>
        <end position="144"/>
    </location>
</feature>
<keyword evidence="1" id="KW-0245">EGF-like domain</keyword>
<sequence length="145" mass="15562">IKSFPSSKKNGRRSQLRSRIGTPGNGNVIYRMRTPVPQNISFTPTAAAAWTTSTTPATTTTVTSPASRTTTTPFILSGPAPTTPPPVLPSPSPSMTPWKGERPRVYDVPCDETVCPPDSFCINDYDTGGSRCHCNLGRQGDFCSE</sequence>
<accession>A0ABD0R6F4</accession>
<gene>
    <name evidence="4" type="ORF">M9458_012419</name>
</gene>
<feature type="region of interest" description="Disordered" evidence="2">
    <location>
        <begin position="1"/>
        <end position="27"/>
    </location>
</feature>
<comment type="caution">
    <text evidence="4">The sequence shown here is derived from an EMBL/GenBank/DDBJ whole genome shotgun (WGS) entry which is preliminary data.</text>
</comment>
<organism evidence="4 5">
    <name type="scientific">Cirrhinus mrigala</name>
    <name type="common">Mrigala</name>
    <dbReference type="NCBI Taxonomy" id="683832"/>
    <lineage>
        <taxon>Eukaryota</taxon>
        <taxon>Metazoa</taxon>
        <taxon>Chordata</taxon>
        <taxon>Craniata</taxon>
        <taxon>Vertebrata</taxon>
        <taxon>Euteleostomi</taxon>
        <taxon>Actinopterygii</taxon>
        <taxon>Neopterygii</taxon>
        <taxon>Teleostei</taxon>
        <taxon>Ostariophysi</taxon>
        <taxon>Cypriniformes</taxon>
        <taxon>Cyprinidae</taxon>
        <taxon>Labeoninae</taxon>
        <taxon>Labeonini</taxon>
        <taxon>Cirrhinus</taxon>
    </lineage>
</organism>
<feature type="disulfide bond" evidence="1">
    <location>
        <begin position="115"/>
        <end position="132"/>
    </location>
</feature>